<reference evidence="1 2" key="1">
    <citation type="submission" date="2023-04" db="EMBL/GenBank/DDBJ databases">
        <title>Genome of Basidiobolus ranarum AG-B5.</title>
        <authorList>
            <person name="Stajich J.E."/>
            <person name="Carter-House D."/>
            <person name="Gryganskyi A."/>
        </authorList>
    </citation>
    <scope>NUCLEOTIDE SEQUENCE [LARGE SCALE GENOMIC DNA]</scope>
    <source>
        <strain evidence="1 2">AG-B5</strain>
    </source>
</reference>
<proteinExistence type="predicted"/>
<gene>
    <name evidence="1" type="ORF">K7432_018150</name>
</gene>
<dbReference type="EMBL" id="JASJQH010005147">
    <property type="protein sequence ID" value="KAK9747208.1"/>
    <property type="molecule type" value="Genomic_DNA"/>
</dbReference>
<evidence type="ECO:0000313" key="1">
    <source>
        <dbReference type="EMBL" id="KAK9747208.1"/>
    </source>
</evidence>
<comment type="caution">
    <text evidence="1">The sequence shown here is derived from an EMBL/GenBank/DDBJ whole genome shotgun (WGS) entry which is preliminary data.</text>
</comment>
<name>A0ABR2WCI3_9FUNG</name>
<sequence>MIHVLSSTSVVPHAYIVEFHKNIDNVQEKLRAGLKKEGIEFHERTTFTDSFYGFSLDVGVDHADYLASFEGVKAIWPIVNSTRKEYFC</sequence>
<organism evidence="1 2">
    <name type="scientific">Basidiobolus ranarum</name>
    <dbReference type="NCBI Taxonomy" id="34480"/>
    <lineage>
        <taxon>Eukaryota</taxon>
        <taxon>Fungi</taxon>
        <taxon>Fungi incertae sedis</taxon>
        <taxon>Zoopagomycota</taxon>
        <taxon>Entomophthoromycotina</taxon>
        <taxon>Basidiobolomycetes</taxon>
        <taxon>Basidiobolales</taxon>
        <taxon>Basidiobolaceae</taxon>
        <taxon>Basidiobolus</taxon>
    </lineage>
</organism>
<keyword evidence="2" id="KW-1185">Reference proteome</keyword>
<accession>A0ABR2WCI3</accession>
<dbReference type="Proteomes" id="UP001479436">
    <property type="component" value="Unassembled WGS sequence"/>
</dbReference>
<protein>
    <submittedName>
        <fullName evidence="1">Uncharacterized protein</fullName>
    </submittedName>
</protein>
<evidence type="ECO:0000313" key="2">
    <source>
        <dbReference type="Proteomes" id="UP001479436"/>
    </source>
</evidence>